<comment type="caution">
    <text evidence="6">The sequence shown here is derived from an EMBL/GenBank/DDBJ whole genome shotgun (WGS) entry which is preliminary data.</text>
</comment>
<protein>
    <submittedName>
        <fullName evidence="6">GDP-mannose-dependent alpha-(1-6)-phosphatidylinositol dimannoside mannosyltransferase</fullName>
    </submittedName>
</protein>
<sequence length="407" mass="43585">MAQLANFYTPVSGGLRTCVSQTGRHYVAAGHDRLLVVPGTTDDDSTSPLGRQVTIRSHVLPGSGGYRVLTDAARVLAVLEDWRPDVLEVNDKLSVAWLAPWARAHRVPLVMFSHERLDEVIRVRVSRWLARPGAAVLNRRLHARVDRVVVASDFSAEEFLPFGAAKVRRVRLGVDLDVFRPSAADAVSPADPVEVRLVLVSRLSKEKSPELAVEAVRELCRRGIPVHLEVVGDGPLRARLRRRAAGLPITFAGHVPGRARLAELLASADIALSPSRAETFGLATLEALACGVPVVVPRDGAAAELITAAGAGAVTDGTPTGIADGVQALLALPAPARRAAARATAEHLPWSGTATAMLDCFTELLASADVSGPRPPRRVLRPSASESSPAARRRWSAPRRRRRTRTG</sequence>
<dbReference type="InterPro" id="IPR050194">
    <property type="entry name" value="Glycosyltransferase_grp1"/>
</dbReference>
<evidence type="ECO:0000313" key="7">
    <source>
        <dbReference type="Proteomes" id="UP000660611"/>
    </source>
</evidence>
<dbReference type="InterPro" id="IPR028098">
    <property type="entry name" value="Glyco_trans_4-like_N"/>
</dbReference>
<feature type="domain" description="Glycosyltransferase subfamily 4-like N-terminal" evidence="5">
    <location>
        <begin position="13"/>
        <end position="170"/>
    </location>
</feature>
<evidence type="ECO:0000313" key="6">
    <source>
        <dbReference type="EMBL" id="GIG48896.1"/>
    </source>
</evidence>
<feature type="compositionally biased region" description="Basic residues" evidence="3">
    <location>
        <begin position="391"/>
        <end position="407"/>
    </location>
</feature>
<accession>A0A919UEB7</accession>
<feature type="region of interest" description="Disordered" evidence="3">
    <location>
        <begin position="370"/>
        <end position="407"/>
    </location>
</feature>
<evidence type="ECO:0000256" key="3">
    <source>
        <dbReference type="SAM" id="MobiDB-lite"/>
    </source>
</evidence>
<proteinExistence type="predicted"/>
<keyword evidence="2" id="KW-0808">Transferase</keyword>
<dbReference type="GO" id="GO:0016757">
    <property type="term" value="F:glycosyltransferase activity"/>
    <property type="evidence" value="ECO:0007669"/>
    <property type="project" value="UniProtKB-KW"/>
</dbReference>
<dbReference type="InterPro" id="IPR001296">
    <property type="entry name" value="Glyco_trans_1"/>
</dbReference>
<keyword evidence="7" id="KW-1185">Reference proteome</keyword>
<evidence type="ECO:0000259" key="4">
    <source>
        <dbReference type="Pfam" id="PF00534"/>
    </source>
</evidence>
<dbReference type="PANTHER" id="PTHR45947">
    <property type="entry name" value="SULFOQUINOVOSYL TRANSFERASE SQD2"/>
    <property type="match status" value="1"/>
</dbReference>
<dbReference type="Pfam" id="PF13579">
    <property type="entry name" value="Glyco_trans_4_4"/>
    <property type="match status" value="1"/>
</dbReference>
<dbReference type="Proteomes" id="UP000660611">
    <property type="component" value="Unassembled WGS sequence"/>
</dbReference>
<gene>
    <name evidence="6" type="ORF">Dsi01nite_069370</name>
</gene>
<keyword evidence="1 6" id="KW-0328">Glycosyltransferase</keyword>
<name>A0A919UEB7_9ACTN</name>
<feature type="domain" description="Glycosyl transferase family 1" evidence="4">
    <location>
        <begin position="196"/>
        <end position="343"/>
    </location>
</feature>
<organism evidence="6 7">
    <name type="scientific">Dactylosporangium siamense</name>
    <dbReference type="NCBI Taxonomy" id="685454"/>
    <lineage>
        <taxon>Bacteria</taxon>
        <taxon>Bacillati</taxon>
        <taxon>Actinomycetota</taxon>
        <taxon>Actinomycetes</taxon>
        <taxon>Micromonosporales</taxon>
        <taxon>Micromonosporaceae</taxon>
        <taxon>Dactylosporangium</taxon>
    </lineage>
</organism>
<dbReference type="SUPFAM" id="SSF53756">
    <property type="entry name" value="UDP-Glycosyltransferase/glycogen phosphorylase"/>
    <property type="match status" value="1"/>
</dbReference>
<dbReference type="GO" id="GO:1901137">
    <property type="term" value="P:carbohydrate derivative biosynthetic process"/>
    <property type="evidence" value="ECO:0007669"/>
    <property type="project" value="UniProtKB-ARBA"/>
</dbReference>
<dbReference type="PANTHER" id="PTHR45947:SF3">
    <property type="entry name" value="SULFOQUINOVOSYL TRANSFERASE SQD2"/>
    <property type="match status" value="1"/>
</dbReference>
<reference evidence="6" key="1">
    <citation type="submission" date="2021-01" db="EMBL/GenBank/DDBJ databases">
        <title>Whole genome shotgun sequence of Dactylosporangium siamense NBRC 106093.</title>
        <authorList>
            <person name="Komaki H."/>
            <person name="Tamura T."/>
        </authorList>
    </citation>
    <scope>NUCLEOTIDE SEQUENCE</scope>
    <source>
        <strain evidence="6">NBRC 106093</strain>
    </source>
</reference>
<evidence type="ECO:0000259" key="5">
    <source>
        <dbReference type="Pfam" id="PF13579"/>
    </source>
</evidence>
<dbReference type="Gene3D" id="3.40.50.2000">
    <property type="entry name" value="Glycogen Phosphorylase B"/>
    <property type="match status" value="2"/>
</dbReference>
<evidence type="ECO:0000256" key="2">
    <source>
        <dbReference type="ARBA" id="ARBA00022679"/>
    </source>
</evidence>
<feature type="compositionally biased region" description="Low complexity" evidence="3">
    <location>
        <begin position="381"/>
        <end position="390"/>
    </location>
</feature>
<dbReference type="AlphaFoldDB" id="A0A919UEB7"/>
<dbReference type="Pfam" id="PF00534">
    <property type="entry name" value="Glycos_transf_1"/>
    <property type="match status" value="1"/>
</dbReference>
<dbReference type="EMBL" id="BONQ01000110">
    <property type="protein sequence ID" value="GIG48896.1"/>
    <property type="molecule type" value="Genomic_DNA"/>
</dbReference>
<evidence type="ECO:0000256" key="1">
    <source>
        <dbReference type="ARBA" id="ARBA00022676"/>
    </source>
</evidence>